<gene>
    <name evidence="2" type="ORF">AB8998_23900</name>
</gene>
<protein>
    <submittedName>
        <fullName evidence="2">Uncharacterized protein</fullName>
    </submittedName>
</protein>
<accession>A0ABV4C5H6</accession>
<proteinExistence type="predicted"/>
<dbReference type="EMBL" id="JBGEDP010000001">
    <property type="protein sequence ID" value="MEY8017794.1"/>
    <property type="molecule type" value="Genomic_DNA"/>
</dbReference>
<dbReference type="Proteomes" id="UP001564760">
    <property type="component" value="Unassembled WGS sequence"/>
</dbReference>
<comment type="caution">
    <text evidence="2">The sequence shown here is derived from an EMBL/GenBank/DDBJ whole genome shotgun (WGS) entry which is preliminary data.</text>
</comment>
<evidence type="ECO:0000256" key="1">
    <source>
        <dbReference type="SAM" id="MobiDB-lite"/>
    </source>
</evidence>
<evidence type="ECO:0000313" key="2">
    <source>
        <dbReference type="EMBL" id="MEY8017794.1"/>
    </source>
</evidence>
<feature type="region of interest" description="Disordered" evidence="1">
    <location>
        <begin position="55"/>
        <end position="96"/>
    </location>
</feature>
<keyword evidence="3" id="KW-1185">Reference proteome</keyword>
<sequence length="380" mass="41751">MTGMLGQLLTQLTRWLAHQHRDGRLTLDSLSPQPDLASAMRALTSSLQHAIEQAQHTATELDTAHQHAAHLAAAQPATKRSKPQHQGPGPKFMQIGGAKTLDETHICVNDSPTLIRMEDLSRQERAACMVAVRTLDVAVAEAWDVDGRQGVVDVLLTLTDGRRAAFEVTNLGDPDALKTASLLARQNHKWPLPGQWMWRIEVGSFAAMQRLRNCYQNIIQICEAAKVEYPETSQLGWGPSADPDLRWLVEASGCSMIGLSDLSSQGRDARVVPASPGGWVDESLTGFADELRAAFQAAHITEHFEKLRDEPNVDERHLFIPLHDSALPAALGAGLTFGKALPSARPPVPDYLDYLWLAPAYSPRVLLWSSAEGWRNVPNR</sequence>
<organism evidence="2 3">
    <name type="scientific">Mycobacterium servetii</name>
    <dbReference type="NCBI Taxonomy" id="3237418"/>
    <lineage>
        <taxon>Bacteria</taxon>
        <taxon>Bacillati</taxon>
        <taxon>Actinomycetota</taxon>
        <taxon>Actinomycetes</taxon>
        <taxon>Mycobacteriales</taxon>
        <taxon>Mycobacteriaceae</taxon>
        <taxon>Mycobacterium</taxon>
    </lineage>
</organism>
<dbReference type="RefSeq" id="WP_369740133.1">
    <property type="nucleotide sequence ID" value="NZ_JBGEDP010000001.1"/>
</dbReference>
<evidence type="ECO:0000313" key="3">
    <source>
        <dbReference type="Proteomes" id="UP001564760"/>
    </source>
</evidence>
<name>A0ABV4C5H6_9MYCO</name>
<reference evidence="2 3" key="1">
    <citation type="submission" date="2024-08" db="EMBL/GenBank/DDBJ databases">
        <title>Mycobacterium servetensis sp. nov., a novel rapid-growing mycobacterial species recovered from a human patient in Zaragoza, Spain.</title>
        <authorList>
            <person name="Tristancho-Baro A.I."/>
            <person name="Buenestado-Serrano S."/>
            <person name="Garcia De Viedma D."/>
            <person name="Milagro-Beamonte A."/>
            <person name="Burillo N."/>
            <person name="Sanz S."/>
            <person name="Lopez-Calleja A.I."/>
            <person name="Penas-Utrilla D."/>
            <person name="Guardingo M."/>
            <person name="Garcia M.J."/>
            <person name="Vinuelas-Bayon J."/>
        </authorList>
    </citation>
    <scope>NUCLEOTIDE SEQUENCE [LARGE SCALE GENOMIC DNA]</scope>
    <source>
        <strain evidence="3">HUMS_12744610</strain>
    </source>
</reference>